<dbReference type="PANTHER" id="PTHR38031:SF1">
    <property type="entry name" value="SULFUR CARRIER PROTEIN CYSO"/>
    <property type="match status" value="1"/>
</dbReference>
<dbReference type="EMBL" id="JBHTAG010000002">
    <property type="protein sequence ID" value="MFC7096863.1"/>
    <property type="molecule type" value="Genomic_DNA"/>
</dbReference>
<name>A0ABD5WWI0_9EURY</name>
<dbReference type="Gene3D" id="3.10.20.30">
    <property type="match status" value="1"/>
</dbReference>
<dbReference type="InterPro" id="IPR016155">
    <property type="entry name" value="Mopterin_synth/thiamin_S_b"/>
</dbReference>
<dbReference type="NCBIfam" id="TIGR01687">
    <property type="entry name" value="moaD_arch"/>
    <property type="match status" value="1"/>
</dbReference>
<dbReference type="NCBIfam" id="NF041918">
    <property type="entry name" value="SAMP1"/>
    <property type="match status" value="1"/>
</dbReference>
<dbReference type="InterPro" id="IPR012675">
    <property type="entry name" value="Beta-grasp_dom_sf"/>
</dbReference>
<organism evidence="1 2">
    <name type="scientific">Halobaculum marinum</name>
    <dbReference type="NCBI Taxonomy" id="3031996"/>
    <lineage>
        <taxon>Archaea</taxon>
        <taxon>Methanobacteriati</taxon>
        <taxon>Methanobacteriota</taxon>
        <taxon>Stenosarchaea group</taxon>
        <taxon>Halobacteria</taxon>
        <taxon>Halobacteriales</taxon>
        <taxon>Haloferacaceae</taxon>
        <taxon>Halobaculum</taxon>
    </lineage>
</organism>
<dbReference type="RefSeq" id="WP_276238679.1">
    <property type="nucleotide sequence ID" value="NZ_CP119989.1"/>
</dbReference>
<dbReference type="InterPro" id="IPR052045">
    <property type="entry name" value="Sulfur_Carrier/Prot_Modifier"/>
</dbReference>
<dbReference type="InterPro" id="IPR010038">
    <property type="entry name" value="MoaD_arc-typ"/>
</dbReference>
<dbReference type="InterPro" id="IPR003749">
    <property type="entry name" value="ThiS/MoaD-like"/>
</dbReference>
<dbReference type="Pfam" id="PF02597">
    <property type="entry name" value="ThiS"/>
    <property type="match status" value="1"/>
</dbReference>
<dbReference type="SUPFAM" id="SSF54285">
    <property type="entry name" value="MoaD/ThiS"/>
    <property type="match status" value="1"/>
</dbReference>
<sequence length="102" mass="10662">MDLTLKFFATFREAVGSKIVDREFADAATVGDVLAALEAEYDGLAGNLLVDGDLKPQINVLLNGREVLHMEGVETTVDDGDTLAVFPPVAGGAGDASRGPRS</sequence>
<reference evidence="1 2" key="1">
    <citation type="journal article" date="2019" name="Int. J. Syst. Evol. Microbiol.">
        <title>The Global Catalogue of Microorganisms (GCM) 10K type strain sequencing project: providing services to taxonomists for standard genome sequencing and annotation.</title>
        <authorList>
            <consortium name="The Broad Institute Genomics Platform"/>
            <consortium name="The Broad Institute Genome Sequencing Center for Infectious Disease"/>
            <person name="Wu L."/>
            <person name="Ma J."/>
        </authorList>
    </citation>
    <scope>NUCLEOTIDE SEQUENCE [LARGE SCALE GENOMIC DNA]</scope>
    <source>
        <strain evidence="1 2">DT55</strain>
    </source>
</reference>
<protein>
    <submittedName>
        <fullName evidence="1">Ubiquitin-like small modifier protein 1</fullName>
    </submittedName>
</protein>
<evidence type="ECO:0000313" key="2">
    <source>
        <dbReference type="Proteomes" id="UP001596388"/>
    </source>
</evidence>
<dbReference type="AlphaFoldDB" id="A0ABD5WWI0"/>
<dbReference type="CDD" id="cd17505">
    <property type="entry name" value="Ubl_SAMP1_like"/>
    <property type="match status" value="1"/>
</dbReference>
<accession>A0ABD5WWI0</accession>
<keyword evidence="2" id="KW-1185">Reference proteome</keyword>
<proteinExistence type="predicted"/>
<gene>
    <name evidence="1" type="ORF">ACFQKD_06050</name>
</gene>
<comment type="caution">
    <text evidence="1">The sequence shown here is derived from an EMBL/GenBank/DDBJ whole genome shotgun (WGS) entry which is preliminary data.</text>
</comment>
<dbReference type="GeneID" id="79269243"/>
<evidence type="ECO:0000313" key="1">
    <source>
        <dbReference type="EMBL" id="MFC7096863.1"/>
    </source>
</evidence>
<dbReference type="PANTHER" id="PTHR38031">
    <property type="entry name" value="SULFUR CARRIER PROTEIN SLR0821-RELATED"/>
    <property type="match status" value="1"/>
</dbReference>
<dbReference type="Proteomes" id="UP001596388">
    <property type="component" value="Unassembled WGS sequence"/>
</dbReference>
<dbReference type="InterPro" id="IPR054834">
    <property type="entry name" value="SAMP1_3"/>
</dbReference>